<dbReference type="PANTHER" id="PTHR40080">
    <property type="entry name" value="LMO1763 PROTEIN"/>
    <property type="match status" value="1"/>
</dbReference>
<proteinExistence type="predicted"/>
<reference evidence="1" key="2">
    <citation type="journal article" date="2021" name="PeerJ">
        <title>Extensive microbial diversity within the chicken gut microbiome revealed by metagenomics and culture.</title>
        <authorList>
            <person name="Gilroy R."/>
            <person name="Ravi A."/>
            <person name="Getino M."/>
            <person name="Pursley I."/>
            <person name="Horton D.L."/>
            <person name="Alikhan N.F."/>
            <person name="Baker D."/>
            <person name="Gharbi K."/>
            <person name="Hall N."/>
            <person name="Watson M."/>
            <person name="Adriaenssens E.M."/>
            <person name="Foster-Nyarko E."/>
            <person name="Jarju S."/>
            <person name="Secka A."/>
            <person name="Antonio M."/>
            <person name="Oren A."/>
            <person name="Chaudhuri R.R."/>
            <person name="La Ragione R."/>
            <person name="Hildebrand F."/>
            <person name="Pallen M.J."/>
        </authorList>
    </citation>
    <scope>NUCLEOTIDE SEQUENCE</scope>
    <source>
        <strain evidence="1">CHK195-12923</strain>
    </source>
</reference>
<gene>
    <name evidence="1" type="ORF">IAB69_04365</name>
</gene>
<comment type="caution">
    <text evidence="1">The sequence shown here is derived from an EMBL/GenBank/DDBJ whole genome shotgun (WGS) entry which is preliminary data.</text>
</comment>
<dbReference type="SUPFAM" id="SSF48295">
    <property type="entry name" value="TrpR-like"/>
    <property type="match status" value="1"/>
</dbReference>
<dbReference type="NCBIfam" id="TIGR02531">
    <property type="entry name" value="yecD_yerC"/>
    <property type="match status" value="1"/>
</dbReference>
<evidence type="ECO:0000313" key="2">
    <source>
        <dbReference type="Proteomes" id="UP000824110"/>
    </source>
</evidence>
<dbReference type="InterPro" id="IPR010921">
    <property type="entry name" value="Trp_repressor/repl_initiator"/>
</dbReference>
<dbReference type="GO" id="GO:0003700">
    <property type="term" value="F:DNA-binding transcription factor activity"/>
    <property type="evidence" value="ECO:0007669"/>
    <property type="project" value="InterPro"/>
</dbReference>
<dbReference type="InterPro" id="IPR013368">
    <property type="entry name" value="YecD_YerC"/>
</dbReference>
<evidence type="ECO:0008006" key="3">
    <source>
        <dbReference type="Google" id="ProtNLM"/>
    </source>
</evidence>
<dbReference type="Gene3D" id="1.10.1270.10">
    <property type="entry name" value="TrpR-like"/>
    <property type="match status" value="1"/>
</dbReference>
<sequence>MEKSEKGKFDREHAHRDLCEVFAAISDAGDFARLLADLCTYTEVEQLAQRLLCAKLLLKGYTYNKIIEITDISSATLSRVSRCIRHGSGGYREVLEKYGMAEEEEEAKGADEA</sequence>
<dbReference type="Proteomes" id="UP000824110">
    <property type="component" value="Unassembled WGS sequence"/>
</dbReference>
<protein>
    <recommendedName>
        <fullName evidence="3">DNA-binding transcriptional regulator</fullName>
    </recommendedName>
</protein>
<accession>A0A9D1MKB4</accession>
<reference evidence="1" key="1">
    <citation type="submission" date="2020-10" db="EMBL/GenBank/DDBJ databases">
        <authorList>
            <person name="Gilroy R."/>
        </authorList>
    </citation>
    <scope>NUCLEOTIDE SEQUENCE</scope>
    <source>
        <strain evidence="1">CHK195-12923</strain>
    </source>
</reference>
<name>A0A9D1MKB4_9FIRM</name>
<dbReference type="Pfam" id="PF01371">
    <property type="entry name" value="Trp_repressor"/>
    <property type="match status" value="1"/>
</dbReference>
<evidence type="ECO:0000313" key="1">
    <source>
        <dbReference type="EMBL" id="HIU61862.1"/>
    </source>
</evidence>
<dbReference type="AlphaFoldDB" id="A0A9D1MKB4"/>
<dbReference type="GO" id="GO:0043565">
    <property type="term" value="F:sequence-specific DNA binding"/>
    <property type="evidence" value="ECO:0007669"/>
    <property type="project" value="InterPro"/>
</dbReference>
<dbReference type="InterPro" id="IPR038116">
    <property type="entry name" value="TrpR-like_sf"/>
</dbReference>
<organism evidence="1 2">
    <name type="scientific">Candidatus Coproplasma excrementigallinarum</name>
    <dbReference type="NCBI Taxonomy" id="2840747"/>
    <lineage>
        <taxon>Bacteria</taxon>
        <taxon>Bacillati</taxon>
        <taxon>Bacillota</taxon>
        <taxon>Clostridia</taxon>
        <taxon>Eubacteriales</taxon>
        <taxon>Candidatus Coproplasma</taxon>
    </lineage>
</organism>
<dbReference type="InterPro" id="IPR000831">
    <property type="entry name" value="Trp_repress"/>
</dbReference>
<dbReference type="EMBL" id="DVNE01000042">
    <property type="protein sequence ID" value="HIU61862.1"/>
    <property type="molecule type" value="Genomic_DNA"/>
</dbReference>
<dbReference type="PANTHER" id="PTHR40080:SF1">
    <property type="entry name" value="TRPR-LIKE PROTEIN YERC_YECD"/>
    <property type="match status" value="1"/>
</dbReference>